<dbReference type="GO" id="GO:0005737">
    <property type="term" value="C:cytoplasm"/>
    <property type="evidence" value="ECO:0007669"/>
    <property type="project" value="TreeGrafter"/>
</dbReference>
<feature type="region of interest" description="Disordered" evidence="1">
    <location>
        <begin position="378"/>
        <end position="427"/>
    </location>
</feature>
<dbReference type="PANTHER" id="PTHR15715">
    <property type="entry name" value="CENTROSOMAL PROTEIN OF 170 KDA"/>
    <property type="match status" value="1"/>
</dbReference>
<feature type="compositionally biased region" description="Low complexity" evidence="1">
    <location>
        <begin position="382"/>
        <end position="404"/>
    </location>
</feature>
<reference evidence="3" key="1">
    <citation type="journal article" date="2023" name="PhytoFront">
        <title>Draft Genome Resources of Seven Strains of Tilletia horrida, Causal Agent of Kernel Smut of Rice.</title>
        <authorList>
            <person name="Khanal S."/>
            <person name="Antony Babu S."/>
            <person name="Zhou X.G."/>
        </authorList>
    </citation>
    <scope>NUCLEOTIDE SEQUENCE</scope>
    <source>
        <strain evidence="3">TX3</strain>
    </source>
</reference>
<dbReference type="AlphaFoldDB" id="A0AAN6GD09"/>
<evidence type="ECO:0000313" key="3">
    <source>
        <dbReference type="EMBL" id="KAK0534013.1"/>
    </source>
</evidence>
<feature type="domain" description="FHA" evidence="2">
    <location>
        <begin position="108"/>
        <end position="164"/>
    </location>
</feature>
<keyword evidence="4" id="KW-1185">Reference proteome</keyword>
<evidence type="ECO:0000256" key="1">
    <source>
        <dbReference type="SAM" id="MobiDB-lite"/>
    </source>
</evidence>
<feature type="compositionally biased region" description="Basic and acidic residues" evidence="1">
    <location>
        <begin position="801"/>
        <end position="811"/>
    </location>
</feature>
<dbReference type="EMBL" id="JAPDMQ010000125">
    <property type="protein sequence ID" value="KAK0534013.1"/>
    <property type="molecule type" value="Genomic_DNA"/>
</dbReference>
<dbReference type="InterPro" id="IPR051176">
    <property type="entry name" value="Cent_Immune-Sig_Mod"/>
</dbReference>
<feature type="compositionally biased region" description="Low complexity" evidence="1">
    <location>
        <begin position="589"/>
        <end position="611"/>
    </location>
</feature>
<dbReference type="SMART" id="SM00240">
    <property type="entry name" value="FHA"/>
    <property type="match status" value="1"/>
</dbReference>
<evidence type="ECO:0000259" key="2">
    <source>
        <dbReference type="PROSITE" id="PS50006"/>
    </source>
</evidence>
<feature type="region of interest" description="Disordered" evidence="1">
    <location>
        <begin position="314"/>
        <end position="348"/>
    </location>
</feature>
<dbReference type="InterPro" id="IPR008984">
    <property type="entry name" value="SMAD_FHA_dom_sf"/>
</dbReference>
<dbReference type="PANTHER" id="PTHR15715:SF37">
    <property type="entry name" value="LD47843P"/>
    <property type="match status" value="1"/>
</dbReference>
<dbReference type="Proteomes" id="UP001176521">
    <property type="component" value="Unassembled WGS sequence"/>
</dbReference>
<feature type="compositionally biased region" description="Low complexity" evidence="1">
    <location>
        <begin position="812"/>
        <end position="835"/>
    </location>
</feature>
<feature type="compositionally biased region" description="Polar residues" evidence="1">
    <location>
        <begin position="779"/>
        <end position="797"/>
    </location>
</feature>
<dbReference type="Gene3D" id="2.60.200.20">
    <property type="match status" value="1"/>
</dbReference>
<feature type="compositionally biased region" description="Basic and acidic residues" evidence="1">
    <location>
        <begin position="674"/>
        <end position="685"/>
    </location>
</feature>
<feature type="region of interest" description="Disordered" evidence="1">
    <location>
        <begin position="858"/>
        <end position="894"/>
    </location>
</feature>
<dbReference type="Pfam" id="PF00498">
    <property type="entry name" value="FHA"/>
    <property type="match status" value="1"/>
</dbReference>
<dbReference type="SUPFAM" id="SSF49879">
    <property type="entry name" value="SMAD/FHA domain"/>
    <property type="match status" value="1"/>
</dbReference>
<organism evidence="3 4">
    <name type="scientific">Tilletia horrida</name>
    <dbReference type="NCBI Taxonomy" id="155126"/>
    <lineage>
        <taxon>Eukaryota</taxon>
        <taxon>Fungi</taxon>
        <taxon>Dikarya</taxon>
        <taxon>Basidiomycota</taxon>
        <taxon>Ustilaginomycotina</taxon>
        <taxon>Exobasidiomycetes</taxon>
        <taxon>Tilletiales</taxon>
        <taxon>Tilletiaceae</taxon>
        <taxon>Tilletia</taxon>
    </lineage>
</organism>
<feature type="region of interest" description="Disordered" evidence="1">
    <location>
        <begin position="41"/>
        <end position="67"/>
    </location>
</feature>
<proteinExistence type="predicted"/>
<dbReference type="InterPro" id="IPR000253">
    <property type="entry name" value="FHA_dom"/>
</dbReference>
<feature type="compositionally biased region" description="Basic and acidic residues" evidence="1">
    <location>
        <begin position="746"/>
        <end position="764"/>
    </location>
</feature>
<comment type="caution">
    <text evidence="3">The sequence shown here is derived from an EMBL/GenBank/DDBJ whole genome shotgun (WGS) entry which is preliminary data.</text>
</comment>
<feature type="region of interest" description="Disordered" evidence="1">
    <location>
        <begin position="588"/>
        <end position="835"/>
    </location>
</feature>
<evidence type="ECO:0000313" key="4">
    <source>
        <dbReference type="Proteomes" id="UP001176521"/>
    </source>
</evidence>
<dbReference type="PROSITE" id="PS50006">
    <property type="entry name" value="FHA_DOMAIN"/>
    <property type="match status" value="1"/>
</dbReference>
<accession>A0AAN6GD09</accession>
<protein>
    <recommendedName>
        <fullName evidence="2">FHA domain-containing protein</fullName>
    </recommendedName>
</protein>
<feature type="compositionally biased region" description="Low complexity" evidence="1">
    <location>
        <begin position="865"/>
        <end position="894"/>
    </location>
</feature>
<gene>
    <name evidence="3" type="ORF">OC842_002786</name>
</gene>
<name>A0AAN6GD09_9BASI</name>
<feature type="region of interest" description="Disordered" evidence="1">
    <location>
        <begin position="912"/>
        <end position="942"/>
    </location>
</feature>
<feature type="region of interest" description="Disordered" evidence="1">
    <location>
        <begin position="439"/>
        <end position="460"/>
    </location>
</feature>
<sequence>MSIAARPLTYNAYHNPVSYEEPGRPLNLPSSAAAAAAAAGAGAAGGGPGAEGSNELGITRGGHHNNTLLYPEQQQPAFPALHLFSLNNTFAPKHILLGPPTVTPTSRLKIGRQTSQKTAPNPSNTFFDSKVLSRTHAELWAEHGKIYIRDLRSSNGTFINGNRLSPEGCESEPCEIKNEDLIEFGIDIVAEDGQQILHHKVAARAFTILDAHAADRAQHDWTNLYRTATLTGMGHDGQGPNGAGVGGAGGAGGGGAGSNVGVGPGGSVMGPGAEGGLRRGKGGKSFDHVIALLQAEMSRLTAAGAGGPEAAAARAAAAAAKHRQRAKSSRSPGGPDDAQGSDGAPLSPLDETAQRLTLLLSSLSITRSQLDAIRAASNNAKPDTAAAAEDSTSPSSTSASAPSASEEDQPTLTPPTPANEPSEDETNSATLKILATPAIKPSAGGNAGNDEQEPSPSPVAPIPAAAIAAAARLPALRDSLSTLRLSVHDVRASLLSTLRERELREADEQLVNTSMRSGSAGGAGNAGGRRVGLGQGLSMGVPSGSQFGGLELGAGGFRFAGDDSGSQVGLRSGASMDARFSFGGGGVSGLPSSSYPSSSSSLLVGSPASAQQGGGSGLLGSPPKEPLPSLPRGDEGGAPLGANAWRRGKMRASDLLMTSSRPSWESGELVQDEEVGHPEPLEPDWKASAPPPPKRSSVDLPLADEDGSGAGLEAGASPLLASGAMSTSRKRSADEHFETEDAEAELEAKEMHRGEGEEAARQAETETGGLPELPEGLSVSVQGSGTAPSGPSLSSAPTPIKDADTDAEAEHSAASPPATTATASRHARGASTATITAARLDRAEAALEELRGMLAQVEQARKRNSSAPRSGGPLSASGAAAAATSPSSPSSAAVATTADLVARLDRLERSILVRRAEDTSPLPASADAKREGQGQGQVQEEGGLAALRERWLGAADVVPVSGYTGTGGGGAVGETKVQKTKAELVWDGLQNKFAANGVDGQGMGVTVDSKA</sequence>